<evidence type="ECO:0000313" key="4">
    <source>
        <dbReference type="Proteomes" id="UP000265180"/>
    </source>
</evidence>
<reference evidence="3" key="4">
    <citation type="submission" date="2025-09" db="UniProtKB">
        <authorList>
            <consortium name="Ensembl"/>
        </authorList>
    </citation>
    <scope>IDENTIFICATION</scope>
    <source>
        <strain evidence="3">HNI</strain>
    </source>
</reference>
<proteinExistence type="predicted"/>
<dbReference type="Ensembl" id="ENSORLT00020019087.1">
    <property type="protein sequence ID" value="ENSORLP00020029128.1"/>
    <property type="gene ID" value="ENSORLG00020012978.1"/>
</dbReference>
<name>A0A3P9M8D7_ORYLA</name>
<reference key="1">
    <citation type="journal article" date="2007" name="Nature">
        <title>The medaka draft genome and insights into vertebrate genome evolution.</title>
        <authorList>
            <person name="Kasahara M."/>
            <person name="Naruse K."/>
            <person name="Sasaki S."/>
            <person name="Nakatani Y."/>
            <person name="Qu W."/>
            <person name="Ahsan B."/>
            <person name="Yamada T."/>
            <person name="Nagayasu Y."/>
            <person name="Doi K."/>
            <person name="Kasai Y."/>
            <person name="Jindo T."/>
            <person name="Kobayashi D."/>
            <person name="Shimada A."/>
            <person name="Toyoda A."/>
            <person name="Kuroki Y."/>
            <person name="Fujiyama A."/>
            <person name="Sasaki T."/>
            <person name="Shimizu A."/>
            <person name="Asakawa S."/>
            <person name="Shimizu N."/>
            <person name="Hashimoto S."/>
            <person name="Yang J."/>
            <person name="Lee Y."/>
            <person name="Matsushima K."/>
            <person name="Sugano S."/>
            <person name="Sakaizumi M."/>
            <person name="Narita T."/>
            <person name="Ohishi K."/>
            <person name="Haga S."/>
            <person name="Ohta F."/>
            <person name="Nomoto H."/>
            <person name="Nogata K."/>
            <person name="Morishita T."/>
            <person name="Endo T."/>
            <person name="Shin-I T."/>
            <person name="Takeda H."/>
            <person name="Morishita S."/>
            <person name="Kohara Y."/>
        </authorList>
    </citation>
    <scope>NUCLEOTIDE SEQUENCE [LARGE SCALE GENOMIC DNA]</scope>
    <source>
        <strain>Hd-rR</strain>
    </source>
</reference>
<dbReference type="Gene3D" id="3.80.10.10">
    <property type="entry name" value="Ribonuclease Inhibitor"/>
    <property type="match status" value="1"/>
</dbReference>
<accession>A0A3P9M8D7</accession>
<protein>
    <submittedName>
        <fullName evidence="3">Uncharacterized protein</fullName>
    </submittedName>
</protein>
<keyword evidence="2" id="KW-0677">Repeat</keyword>
<dbReference type="InterPro" id="IPR032675">
    <property type="entry name" value="LRR_dom_sf"/>
</dbReference>
<evidence type="ECO:0000256" key="2">
    <source>
        <dbReference type="ARBA" id="ARBA00022737"/>
    </source>
</evidence>
<evidence type="ECO:0000256" key="1">
    <source>
        <dbReference type="ARBA" id="ARBA00022614"/>
    </source>
</evidence>
<sequence>DLSQLKDCSLSEISCEVLVSALKKNPSNLTELDLSRNNLQDPGVLHLPNCRLQTLRHSQHASCRKMLERCKDKHFLPWASPPPSCETELDTDTSANMMISPIHS</sequence>
<dbReference type="AlphaFoldDB" id="A0A3P9M8D7"/>
<keyword evidence="1" id="KW-0433">Leucine-rich repeat</keyword>
<reference evidence="3 4" key="2">
    <citation type="submission" date="2017-04" db="EMBL/GenBank/DDBJ databases">
        <title>CpG methylation of centromeres and impact of large insertions on vertebrate speciation.</title>
        <authorList>
            <person name="Ichikawa K."/>
            <person name="Yoshimura J."/>
            <person name="Morishita S."/>
        </authorList>
    </citation>
    <scope>NUCLEOTIDE SEQUENCE</scope>
    <source>
        <strain evidence="3 4">HNI</strain>
    </source>
</reference>
<dbReference type="Proteomes" id="UP000265180">
    <property type="component" value="Chromosome 2"/>
</dbReference>
<dbReference type="PANTHER" id="PTHR24106">
    <property type="entry name" value="NACHT, LRR AND CARD DOMAINS-CONTAINING"/>
    <property type="match status" value="1"/>
</dbReference>
<reference evidence="3" key="3">
    <citation type="submission" date="2025-08" db="UniProtKB">
        <authorList>
            <consortium name="Ensembl"/>
        </authorList>
    </citation>
    <scope>IDENTIFICATION</scope>
    <source>
        <strain evidence="3">HNI</strain>
    </source>
</reference>
<dbReference type="PROSITE" id="PS51450">
    <property type="entry name" value="LRR"/>
    <property type="match status" value="1"/>
</dbReference>
<dbReference type="InterPro" id="IPR051261">
    <property type="entry name" value="NLR"/>
</dbReference>
<dbReference type="InterPro" id="IPR001611">
    <property type="entry name" value="Leu-rich_rpt"/>
</dbReference>
<dbReference type="SUPFAM" id="SSF52047">
    <property type="entry name" value="RNI-like"/>
    <property type="match status" value="1"/>
</dbReference>
<evidence type="ECO:0000313" key="3">
    <source>
        <dbReference type="Ensembl" id="ENSORLP00020029128.1"/>
    </source>
</evidence>
<organism evidence="3 4">
    <name type="scientific">Oryzias latipes</name>
    <name type="common">Japanese rice fish</name>
    <name type="synonym">Japanese killifish</name>
    <dbReference type="NCBI Taxonomy" id="8090"/>
    <lineage>
        <taxon>Eukaryota</taxon>
        <taxon>Metazoa</taxon>
        <taxon>Chordata</taxon>
        <taxon>Craniata</taxon>
        <taxon>Vertebrata</taxon>
        <taxon>Euteleostomi</taxon>
        <taxon>Actinopterygii</taxon>
        <taxon>Neopterygii</taxon>
        <taxon>Teleostei</taxon>
        <taxon>Neoteleostei</taxon>
        <taxon>Acanthomorphata</taxon>
        <taxon>Ovalentaria</taxon>
        <taxon>Atherinomorphae</taxon>
        <taxon>Beloniformes</taxon>
        <taxon>Adrianichthyidae</taxon>
        <taxon>Oryziinae</taxon>
        <taxon>Oryzias</taxon>
    </lineage>
</organism>